<dbReference type="EMBL" id="LDWR01000108">
    <property type="protein sequence ID" value="KML41974.1"/>
    <property type="molecule type" value="Genomic_DNA"/>
</dbReference>
<evidence type="ECO:0000256" key="1">
    <source>
        <dbReference type="ARBA" id="ARBA00004241"/>
    </source>
</evidence>
<dbReference type="GO" id="GO:0005576">
    <property type="term" value="C:extracellular region"/>
    <property type="evidence" value="ECO:0007669"/>
    <property type="project" value="UniProtKB-SubCell"/>
</dbReference>
<proteinExistence type="inferred from homology"/>
<evidence type="ECO:0000256" key="3">
    <source>
        <dbReference type="ARBA" id="ARBA00022448"/>
    </source>
</evidence>
<dbReference type="InterPro" id="IPR011841">
    <property type="entry name" value="T3SS_needle_YscF"/>
</dbReference>
<organism evidence="9 10">
    <name type="scientific">Burkholderia cepacia</name>
    <name type="common">Pseudomonas cepacia</name>
    <dbReference type="NCBI Taxonomy" id="292"/>
    <lineage>
        <taxon>Bacteria</taxon>
        <taxon>Pseudomonadati</taxon>
        <taxon>Pseudomonadota</taxon>
        <taxon>Betaproteobacteria</taxon>
        <taxon>Burkholderiales</taxon>
        <taxon>Burkholderiaceae</taxon>
        <taxon>Burkholderia</taxon>
        <taxon>Burkholderia cepacia complex</taxon>
    </lineage>
</organism>
<gene>
    <name evidence="9" type="ORF">VL15_37920</name>
</gene>
<keyword evidence="3" id="KW-0813">Transport</keyword>
<comment type="similarity">
    <text evidence="7">Belongs to the SctF family.</text>
</comment>
<protein>
    <submittedName>
        <fullName evidence="9">Uncharacterized protein</fullName>
    </submittedName>
</protein>
<keyword evidence="5" id="KW-0653">Protein transport</keyword>
<sequence>MAIADTDPFGTVGADGSGTLDGLSEDFDNGVSSMETSLSTALSNLEADPSNPMYLAAYQSDLSEYTLFRNAQSNSVKVIKDTDSSIISNMR</sequence>
<accession>A0A0J5VYB8</accession>
<dbReference type="Gene3D" id="1.20.58.90">
    <property type="match status" value="1"/>
</dbReference>
<evidence type="ECO:0000313" key="9">
    <source>
        <dbReference type="EMBL" id="KML41974.1"/>
    </source>
</evidence>
<evidence type="ECO:0000256" key="6">
    <source>
        <dbReference type="ARBA" id="ARBA00023026"/>
    </source>
</evidence>
<evidence type="ECO:0000256" key="2">
    <source>
        <dbReference type="ARBA" id="ARBA00004613"/>
    </source>
</evidence>
<dbReference type="PATRIC" id="fig|292.27.peg.295"/>
<dbReference type="Pfam" id="PF09392">
    <property type="entry name" value="T3SS_needle_F"/>
    <property type="match status" value="1"/>
</dbReference>
<comment type="caution">
    <text evidence="9">The sequence shown here is derived from an EMBL/GenBank/DDBJ whole genome shotgun (WGS) entry which is preliminary data.</text>
</comment>
<dbReference type="InterPro" id="IPR037203">
    <property type="entry name" value="T3SS_needle-like_sf"/>
</dbReference>
<evidence type="ECO:0000256" key="4">
    <source>
        <dbReference type="ARBA" id="ARBA00022525"/>
    </source>
</evidence>
<evidence type="ECO:0000256" key="5">
    <source>
        <dbReference type="ARBA" id="ARBA00022927"/>
    </source>
</evidence>
<dbReference type="Proteomes" id="UP000036338">
    <property type="component" value="Unassembled WGS sequence"/>
</dbReference>
<name>A0A0J5VYB8_BURCE</name>
<feature type="region of interest" description="Disordered" evidence="8">
    <location>
        <begin position="1"/>
        <end position="31"/>
    </location>
</feature>
<dbReference type="InterPro" id="IPR021123">
    <property type="entry name" value="T3SS_needle-like"/>
</dbReference>
<dbReference type="SUPFAM" id="SSF140129">
    <property type="entry name" value="MxiH-like"/>
    <property type="match status" value="1"/>
</dbReference>
<evidence type="ECO:0000313" key="10">
    <source>
        <dbReference type="Proteomes" id="UP000036338"/>
    </source>
</evidence>
<dbReference type="RefSeq" id="WP_048252025.1">
    <property type="nucleotide sequence ID" value="NZ_LDWR01000108.1"/>
</dbReference>
<dbReference type="GO" id="GO:0009986">
    <property type="term" value="C:cell surface"/>
    <property type="evidence" value="ECO:0007669"/>
    <property type="project" value="UniProtKB-SubCell"/>
</dbReference>
<dbReference type="NCBIfam" id="TIGR02105">
    <property type="entry name" value="III_needle"/>
    <property type="match status" value="1"/>
</dbReference>
<keyword evidence="6" id="KW-0843">Virulence</keyword>
<reference evidence="9 10" key="1">
    <citation type="submission" date="2015-05" db="EMBL/GenBank/DDBJ databases">
        <title>Draft genome of Burkholderia cepacia LK29.</title>
        <authorList>
            <person name="Chan X.Y."/>
        </authorList>
    </citation>
    <scope>NUCLEOTIDE SEQUENCE [LARGE SCALE GENOMIC DNA]</scope>
    <source>
        <strain evidence="9 10">LK29</strain>
    </source>
</reference>
<comment type="subcellular location">
    <subcellularLocation>
        <location evidence="1">Cell surface</location>
    </subcellularLocation>
    <subcellularLocation>
        <location evidence="2">Secreted</location>
    </subcellularLocation>
</comment>
<dbReference type="GO" id="GO:0030254">
    <property type="term" value="P:protein secretion by the type III secretion system"/>
    <property type="evidence" value="ECO:0007669"/>
    <property type="project" value="InterPro"/>
</dbReference>
<dbReference type="GO" id="GO:0030257">
    <property type="term" value="C:type III protein secretion system complex"/>
    <property type="evidence" value="ECO:0007669"/>
    <property type="project" value="InterPro"/>
</dbReference>
<dbReference type="AlphaFoldDB" id="A0A0J5VYB8"/>
<keyword evidence="4" id="KW-0964">Secreted</keyword>
<evidence type="ECO:0000256" key="8">
    <source>
        <dbReference type="SAM" id="MobiDB-lite"/>
    </source>
</evidence>
<evidence type="ECO:0000256" key="7">
    <source>
        <dbReference type="ARBA" id="ARBA00035658"/>
    </source>
</evidence>